<dbReference type="InterPro" id="IPR002130">
    <property type="entry name" value="Cyclophilin-type_PPIase_dom"/>
</dbReference>
<dbReference type="InterPro" id="IPR029000">
    <property type="entry name" value="Cyclophilin-like_dom_sf"/>
</dbReference>
<dbReference type="PANTHER" id="PTHR45625">
    <property type="entry name" value="PEPTIDYL-PROLYL CIS-TRANS ISOMERASE-RELATED"/>
    <property type="match status" value="1"/>
</dbReference>
<feature type="domain" description="PPIase cyclophilin-type" evidence="6">
    <location>
        <begin position="33"/>
        <end position="189"/>
    </location>
</feature>
<evidence type="ECO:0000313" key="7">
    <source>
        <dbReference type="EMBL" id="KAK2602991.1"/>
    </source>
</evidence>
<dbReference type="PROSITE" id="PS00170">
    <property type="entry name" value="CSA_PPIASE_1"/>
    <property type="match status" value="1"/>
</dbReference>
<dbReference type="PROSITE" id="PS50072">
    <property type="entry name" value="CSA_PPIASE_2"/>
    <property type="match status" value="1"/>
</dbReference>
<dbReference type="Gene3D" id="2.40.100.10">
    <property type="entry name" value="Cyclophilin-like"/>
    <property type="match status" value="1"/>
</dbReference>
<evidence type="ECO:0000256" key="2">
    <source>
        <dbReference type="ARBA" id="ARBA00023110"/>
    </source>
</evidence>
<name>A0AAD9W0Z6_PHOAM</name>
<dbReference type="SUPFAM" id="SSF50891">
    <property type="entry name" value="Cyclophilin-like"/>
    <property type="match status" value="1"/>
</dbReference>
<reference evidence="7" key="1">
    <citation type="submission" date="2023-06" db="EMBL/GenBank/DDBJ databases">
        <authorList>
            <person name="Noh H."/>
        </authorList>
    </citation>
    <scope>NUCLEOTIDE SEQUENCE</scope>
    <source>
        <strain evidence="7">DUCC20226</strain>
    </source>
</reference>
<organism evidence="7 8">
    <name type="scientific">Phomopsis amygdali</name>
    <name type="common">Fusicoccum amygdali</name>
    <dbReference type="NCBI Taxonomy" id="1214568"/>
    <lineage>
        <taxon>Eukaryota</taxon>
        <taxon>Fungi</taxon>
        <taxon>Dikarya</taxon>
        <taxon>Ascomycota</taxon>
        <taxon>Pezizomycotina</taxon>
        <taxon>Sordariomycetes</taxon>
        <taxon>Sordariomycetidae</taxon>
        <taxon>Diaporthales</taxon>
        <taxon>Diaporthaceae</taxon>
        <taxon>Diaporthe</taxon>
    </lineage>
</organism>
<keyword evidence="2 5" id="KW-0697">Rotamase</keyword>
<dbReference type="PIRSF" id="PIRSF001467">
    <property type="entry name" value="Peptidylpro_ismrse"/>
    <property type="match status" value="1"/>
</dbReference>
<dbReference type="InterPro" id="IPR044666">
    <property type="entry name" value="Cyclophilin_A-like"/>
</dbReference>
<evidence type="ECO:0000259" key="6">
    <source>
        <dbReference type="PROSITE" id="PS50072"/>
    </source>
</evidence>
<evidence type="ECO:0000256" key="1">
    <source>
        <dbReference type="ARBA" id="ARBA00000971"/>
    </source>
</evidence>
<sequence length="191" mass="20717">MSFFKKLFKSEPPLLVAGEEPTGPLPQRVLMKTNLGDIELELFTEQTPKASPSPTCLNFITLANAGKYDNCLFHRVIKDFMIQGGDFTRGDGTGGKSAWGGKFEDEIVQGLSHDGLGVLSMANAGPGTNGSQFFITLRACSHLDGKHTVFGRIAPQSQASKDTLMKIAGVRTELQDRPSQTVKIVECRSVQ</sequence>
<evidence type="ECO:0000313" key="8">
    <source>
        <dbReference type="Proteomes" id="UP001265746"/>
    </source>
</evidence>
<keyword evidence="8" id="KW-1185">Reference proteome</keyword>
<dbReference type="EC" id="5.2.1.8" evidence="5"/>
<comment type="caution">
    <text evidence="7">The sequence shown here is derived from an EMBL/GenBank/DDBJ whole genome shotgun (WGS) entry which is preliminary data.</text>
</comment>
<dbReference type="AlphaFoldDB" id="A0AAD9W0Z6"/>
<keyword evidence="3 5" id="KW-0413">Isomerase</keyword>
<dbReference type="InterPro" id="IPR024936">
    <property type="entry name" value="Cyclophilin-type_PPIase"/>
</dbReference>
<dbReference type="InterPro" id="IPR020892">
    <property type="entry name" value="Cyclophilin-type_PPIase_CS"/>
</dbReference>
<dbReference type="GO" id="GO:0003755">
    <property type="term" value="F:peptidyl-prolyl cis-trans isomerase activity"/>
    <property type="evidence" value="ECO:0007669"/>
    <property type="project" value="UniProtKB-UniRule"/>
</dbReference>
<dbReference type="EMBL" id="JAUJFL010000005">
    <property type="protein sequence ID" value="KAK2602991.1"/>
    <property type="molecule type" value="Genomic_DNA"/>
</dbReference>
<comment type="function">
    <text evidence="5">PPIases accelerate the folding of proteins. It catalyzes the cis-trans isomerization of proline imidic peptide bonds in oligopeptides.</text>
</comment>
<protein>
    <recommendedName>
        <fullName evidence="5">Peptidyl-prolyl cis-trans isomerase</fullName>
        <shortName evidence="5">PPIase</shortName>
        <ecNumber evidence="5">5.2.1.8</ecNumber>
    </recommendedName>
</protein>
<proteinExistence type="inferred from homology"/>
<accession>A0AAD9W0Z6</accession>
<dbReference type="Proteomes" id="UP001265746">
    <property type="component" value="Unassembled WGS sequence"/>
</dbReference>
<evidence type="ECO:0000256" key="5">
    <source>
        <dbReference type="RuleBase" id="RU363019"/>
    </source>
</evidence>
<dbReference type="PANTHER" id="PTHR45625:SF4">
    <property type="entry name" value="PEPTIDYLPROLYL ISOMERASE DOMAIN AND WD REPEAT-CONTAINING PROTEIN 1"/>
    <property type="match status" value="1"/>
</dbReference>
<comment type="catalytic activity">
    <reaction evidence="1 5">
        <text>[protein]-peptidylproline (omega=180) = [protein]-peptidylproline (omega=0)</text>
        <dbReference type="Rhea" id="RHEA:16237"/>
        <dbReference type="Rhea" id="RHEA-COMP:10747"/>
        <dbReference type="Rhea" id="RHEA-COMP:10748"/>
        <dbReference type="ChEBI" id="CHEBI:83833"/>
        <dbReference type="ChEBI" id="CHEBI:83834"/>
        <dbReference type="EC" id="5.2.1.8"/>
    </reaction>
</comment>
<evidence type="ECO:0000256" key="3">
    <source>
        <dbReference type="ARBA" id="ARBA00023235"/>
    </source>
</evidence>
<dbReference type="PRINTS" id="PR00153">
    <property type="entry name" value="CSAPPISMRASE"/>
</dbReference>
<evidence type="ECO:0000256" key="4">
    <source>
        <dbReference type="ARBA" id="ARBA00038147"/>
    </source>
</evidence>
<gene>
    <name evidence="7" type="ORF">N8I77_009482</name>
</gene>
<dbReference type="GO" id="GO:0006457">
    <property type="term" value="P:protein folding"/>
    <property type="evidence" value="ECO:0007669"/>
    <property type="project" value="InterPro"/>
</dbReference>
<comment type="similarity">
    <text evidence="4">Belongs to the cyclophilin-type PPIase family. PPIL1 subfamily.</text>
</comment>
<dbReference type="Pfam" id="PF00160">
    <property type="entry name" value="Pro_isomerase"/>
    <property type="match status" value="1"/>
</dbReference>